<dbReference type="PANTHER" id="PTHR30408">
    <property type="entry name" value="TYPE-1 RESTRICTION ENZYME ECOKI SPECIFICITY PROTEIN"/>
    <property type="match status" value="1"/>
</dbReference>
<keyword evidence="3" id="KW-0238">DNA-binding</keyword>
<evidence type="ECO:0000313" key="6">
    <source>
        <dbReference type="Proteomes" id="UP000805841"/>
    </source>
</evidence>
<dbReference type="Pfam" id="PF01420">
    <property type="entry name" value="Methylase_S"/>
    <property type="match status" value="1"/>
</dbReference>
<keyword evidence="5" id="KW-0378">Hydrolase</keyword>
<keyword evidence="6" id="KW-1185">Reference proteome</keyword>
<evidence type="ECO:0000256" key="3">
    <source>
        <dbReference type="ARBA" id="ARBA00023125"/>
    </source>
</evidence>
<accession>A0ABR7Z6W6</accession>
<evidence type="ECO:0000313" key="5">
    <source>
        <dbReference type="EMBL" id="MBD1601142.1"/>
    </source>
</evidence>
<keyword evidence="5" id="KW-0540">Nuclease</keyword>
<sequence length="388" mass="42957">MTTEMVELDELMVRRNGSVNPAKFVDEEFELHSIPAFDAGRPDFVNGSQIGSSKQVVQPNDVMISKIIPHIRRASVVGASSGRRQIASGEWIVFRSERVFPNYLRQVLVSDDFNAKFMNTVAGVGGSLLRARPAEVAKIKIPLPPLPEQRRIAAILDKADALRAKRREAIAKLDQLLQSVFLEMFGDPVTNPNKFIVKPLGDVATQVTDGAHHTPERTTHGIPLLSARNVLMGSLKFTNTDFVGQEEYERLRKRCEPKKGDILISCSGSIGRVSVVRTDLPFVLVRSAALVKLDPALVTPTFMEHQLRTPYLQGQMLMSAKSSSQANLFQAPIRALRVLVPPIALQNQFEKVANNVAKRHAELLEAEKLTDSLFFSIQGQAFSGKLFP</sequence>
<comment type="caution">
    <text evidence="5">The sequence shown here is derived from an EMBL/GenBank/DDBJ whole genome shotgun (WGS) entry which is preliminary data.</text>
</comment>
<dbReference type="CDD" id="cd17246">
    <property type="entry name" value="RMtype1_S_SonII-TRD2-CR2_like"/>
    <property type="match status" value="1"/>
</dbReference>
<gene>
    <name evidence="5" type="ORF">HAQ05_20900</name>
</gene>
<proteinExistence type="inferred from homology"/>
<dbReference type="Proteomes" id="UP000805841">
    <property type="component" value="Unassembled WGS sequence"/>
</dbReference>
<evidence type="ECO:0000259" key="4">
    <source>
        <dbReference type="Pfam" id="PF01420"/>
    </source>
</evidence>
<dbReference type="SUPFAM" id="SSF116734">
    <property type="entry name" value="DNA methylase specificity domain"/>
    <property type="match status" value="2"/>
</dbReference>
<dbReference type="EMBL" id="JAAOCA010000030">
    <property type="protein sequence ID" value="MBD1601142.1"/>
    <property type="molecule type" value="Genomic_DNA"/>
</dbReference>
<dbReference type="InterPro" id="IPR052021">
    <property type="entry name" value="Type-I_RS_S_subunit"/>
</dbReference>
<evidence type="ECO:0000256" key="1">
    <source>
        <dbReference type="ARBA" id="ARBA00010923"/>
    </source>
</evidence>
<keyword evidence="5" id="KW-0255">Endonuclease</keyword>
<dbReference type="PANTHER" id="PTHR30408:SF12">
    <property type="entry name" value="TYPE I RESTRICTION ENZYME MJAVIII SPECIFICITY SUBUNIT"/>
    <property type="match status" value="1"/>
</dbReference>
<name>A0ABR7Z6W6_9PSED</name>
<protein>
    <submittedName>
        <fullName evidence="5">Restriction endonuclease subunit S</fullName>
    </submittedName>
</protein>
<evidence type="ECO:0000256" key="2">
    <source>
        <dbReference type="ARBA" id="ARBA00022747"/>
    </source>
</evidence>
<dbReference type="InterPro" id="IPR044946">
    <property type="entry name" value="Restrct_endonuc_typeI_TRD_sf"/>
</dbReference>
<dbReference type="InterPro" id="IPR000055">
    <property type="entry name" value="Restrct_endonuc_typeI_TRD"/>
</dbReference>
<keyword evidence="2" id="KW-0680">Restriction system</keyword>
<organism evidence="5 6">
    <name type="scientific">Pseudomonas typographi</name>
    <dbReference type="NCBI Taxonomy" id="2715964"/>
    <lineage>
        <taxon>Bacteria</taxon>
        <taxon>Pseudomonadati</taxon>
        <taxon>Pseudomonadota</taxon>
        <taxon>Gammaproteobacteria</taxon>
        <taxon>Pseudomonadales</taxon>
        <taxon>Pseudomonadaceae</taxon>
        <taxon>Pseudomonas</taxon>
    </lineage>
</organism>
<comment type="similarity">
    <text evidence="1">Belongs to the type-I restriction system S methylase family.</text>
</comment>
<feature type="domain" description="Type I restriction modification DNA specificity" evidence="4">
    <location>
        <begin position="123"/>
        <end position="170"/>
    </location>
</feature>
<dbReference type="GO" id="GO:0004519">
    <property type="term" value="F:endonuclease activity"/>
    <property type="evidence" value="ECO:0007669"/>
    <property type="project" value="UniProtKB-KW"/>
</dbReference>
<reference evidence="5 6" key="1">
    <citation type="journal article" date="2020" name="Insects">
        <title>Bacteria Belonging to Pseudomonas typographi sp. nov. from the Bark Beetle Ips typographus Have Genomic Potential to Aid in the Host Ecology.</title>
        <authorList>
            <person name="Peral-Aranega E."/>
            <person name="Saati-Santamaria Z."/>
            <person name="Kolarik M."/>
            <person name="Rivas R."/>
            <person name="Garcia-Fraile P."/>
        </authorList>
    </citation>
    <scope>NUCLEOTIDE SEQUENCE [LARGE SCALE GENOMIC DNA]</scope>
    <source>
        <strain evidence="5 6">CA3A</strain>
    </source>
</reference>
<dbReference type="Gene3D" id="3.90.220.20">
    <property type="entry name" value="DNA methylase specificity domains"/>
    <property type="match status" value="2"/>
</dbReference>